<dbReference type="Proteomes" id="UP000474957">
    <property type="component" value="Unassembled WGS sequence"/>
</dbReference>
<evidence type="ECO:0000256" key="1">
    <source>
        <dbReference type="SAM" id="MobiDB-lite"/>
    </source>
</evidence>
<proteinExistence type="predicted"/>
<comment type="caution">
    <text evidence="2">The sequence shown here is derived from an EMBL/GenBank/DDBJ whole genome shotgun (WGS) entry which is preliminary data.</text>
</comment>
<reference evidence="2 3" key="1">
    <citation type="submission" date="2019-10" db="EMBL/GenBank/DDBJ databases">
        <title>Cognatihalovulum marinum gen. nov. sp. nov., a new member of the family Rhodobacteraceae isolated from deep seawater of the Northwest Indian Ocean.</title>
        <authorList>
            <person name="Ruan C."/>
            <person name="Wang J."/>
            <person name="Zheng X."/>
            <person name="Song L."/>
            <person name="Zhu Y."/>
            <person name="Huang Y."/>
            <person name="Lu Z."/>
            <person name="Du W."/>
            <person name="Huang L."/>
            <person name="Dai X."/>
        </authorList>
    </citation>
    <scope>NUCLEOTIDE SEQUENCE [LARGE SCALE GENOMIC DNA]</scope>
    <source>
        <strain evidence="2 3">2CG4</strain>
    </source>
</reference>
<feature type="compositionally biased region" description="Basic residues" evidence="1">
    <location>
        <begin position="53"/>
        <end position="69"/>
    </location>
</feature>
<name>A0A6L5Z607_9RHOB</name>
<dbReference type="RefSeq" id="WP_154449308.1">
    <property type="nucleotide sequence ID" value="NZ_WIND01000028.1"/>
</dbReference>
<evidence type="ECO:0000313" key="2">
    <source>
        <dbReference type="EMBL" id="MSU91877.1"/>
    </source>
</evidence>
<evidence type="ECO:0000313" key="3">
    <source>
        <dbReference type="Proteomes" id="UP000474957"/>
    </source>
</evidence>
<protein>
    <submittedName>
        <fullName evidence="2">Uncharacterized protein</fullName>
    </submittedName>
</protein>
<organism evidence="2 3">
    <name type="scientific">Halovulum marinum</name>
    <dbReference type="NCBI Taxonomy" id="2662447"/>
    <lineage>
        <taxon>Bacteria</taxon>
        <taxon>Pseudomonadati</taxon>
        <taxon>Pseudomonadota</taxon>
        <taxon>Alphaproteobacteria</taxon>
        <taxon>Rhodobacterales</taxon>
        <taxon>Paracoccaceae</taxon>
        <taxon>Halovulum</taxon>
    </lineage>
</organism>
<gene>
    <name evidence="2" type="ORF">GE300_20080</name>
</gene>
<feature type="region of interest" description="Disordered" evidence="1">
    <location>
        <begin position="48"/>
        <end position="69"/>
    </location>
</feature>
<dbReference type="EMBL" id="WIND01000028">
    <property type="protein sequence ID" value="MSU91877.1"/>
    <property type="molecule type" value="Genomic_DNA"/>
</dbReference>
<dbReference type="AlphaFoldDB" id="A0A6L5Z607"/>
<keyword evidence="3" id="KW-1185">Reference proteome</keyword>
<accession>A0A6L5Z607</accession>
<sequence>MPPLKTLRWELSIEEAVDILASAETHPDSKDEGRPAAAALARLEAMPGVAAAKARKNRRPRTQRRGVLC</sequence>